<evidence type="ECO:0000313" key="3">
    <source>
        <dbReference type="EMBL" id="RFO95770.1"/>
    </source>
</evidence>
<reference evidence="3 4" key="1">
    <citation type="submission" date="2018-05" db="EMBL/GenBank/DDBJ databases">
        <title>Rhodoferax soyangensis sp.nov., isolated from an oligotrophic freshwater lake.</title>
        <authorList>
            <person name="Park M."/>
        </authorList>
    </citation>
    <scope>NUCLEOTIDE SEQUENCE [LARGE SCALE GENOMIC DNA]</scope>
    <source>
        <strain evidence="3 4">IMCC26218</strain>
    </source>
</reference>
<dbReference type="Pfam" id="PF01451">
    <property type="entry name" value="LMWPc"/>
    <property type="match status" value="1"/>
</dbReference>
<accession>A0A3E1RAU1</accession>
<dbReference type="Proteomes" id="UP000260665">
    <property type="component" value="Unassembled WGS sequence"/>
</dbReference>
<dbReference type="SMART" id="SM00226">
    <property type="entry name" value="LMWPc"/>
    <property type="match status" value="1"/>
</dbReference>
<dbReference type="AlphaFoldDB" id="A0A3E1RAU1"/>
<dbReference type="RefSeq" id="WP_117179170.1">
    <property type="nucleotide sequence ID" value="NZ_QFZK01000012.1"/>
</dbReference>
<dbReference type="SUPFAM" id="SSF52788">
    <property type="entry name" value="Phosphotyrosine protein phosphatases I"/>
    <property type="match status" value="1"/>
</dbReference>
<protein>
    <submittedName>
        <fullName evidence="3">Protein tyrosine phosphatase</fullName>
    </submittedName>
</protein>
<evidence type="ECO:0000256" key="1">
    <source>
        <dbReference type="ARBA" id="ARBA00022849"/>
    </source>
</evidence>
<dbReference type="Gene3D" id="3.40.50.2300">
    <property type="match status" value="1"/>
</dbReference>
<gene>
    <name evidence="3" type="ORF">DIC66_16405</name>
</gene>
<organism evidence="3 4">
    <name type="scientific">Rhodoferax lacus</name>
    <dbReference type="NCBI Taxonomy" id="2184758"/>
    <lineage>
        <taxon>Bacteria</taxon>
        <taxon>Pseudomonadati</taxon>
        <taxon>Pseudomonadota</taxon>
        <taxon>Betaproteobacteria</taxon>
        <taxon>Burkholderiales</taxon>
        <taxon>Comamonadaceae</taxon>
        <taxon>Rhodoferax</taxon>
    </lineage>
</organism>
<dbReference type="GO" id="GO:0046685">
    <property type="term" value="P:response to arsenic-containing substance"/>
    <property type="evidence" value="ECO:0007669"/>
    <property type="project" value="UniProtKB-KW"/>
</dbReference>
<proteinExistence type="predicted"/>
<keyword evidence="4" id="KW-1185">Reference proteome</keyword>
<dbReference type="PANTHER" id="PTHR43428">
    <property type="entry name" value="ARSENATE REDUCTASE"/>
    <property type="match status" value="1"/>
</dbReference>
<evidence type="ECO:0000313" key="4">
    <source>
        <dbReference type="Proteomes" id="UP000260665"/>
    </source>
</evidence>
<dbReference type="EMBL" id="QFZK01000012">
    <property type="protein sequence ID" value="RFO95770.1"/>
    <property type="molecule type" value="Genomic_DNA"/>
</dbReference>
<dbReference type="InterPro" id="IPR036196">
    <property type="entry name" value="Ptyr_pPase_sf"/>
</dbReference>
<name>A0A3E1RAU1_9BURK</name>
<dbReference type="InterPro" id="IPR023485">
    <property type="entry name" value="Ptyr_pPase"/>
</dbReference>
<evidence type="ECO:0000259" key="2">
    <source>
        <dbReference type="SMART" id="SM00226"/>
    </source>
</evidence>
<dbReference type="PANTHER" id="PTHR43428:SF1">
    <property type="entry name" value="ARSENATE REDUCTASE"/>
    <property type="match status" value="1"/>
</dbReference>
<keyword evidence="1" id="KW-0059">Arsenical resistance</keyword>
<comment type="caution">
    <text evidence="3">The sequence shown here is derived from an EMBL/GenBank/DDBJ whole genome shotgun (WGS) entry which is preliminary data.</text>
</comment>
<feature type="domain" description="Phosphotyrosine protein phosphatase I" evidence="2">
    <location>
        <begin position="6"/>
        <end position="143"/>
    </location>
</feature>
<dbReference type="OrthoDB" id="9793058at2"/>
<sequence length="165" mass="18313">MHRSLTNVLFVSETNACRSLLAEACLRNIGKNRFKVFSCGVPGKVAEAPSSWTLLALQTTGIPSKDLRCKPWTEFTRNGAPRMDFVISLDASTAGDHPMWPGQPETALWDYPALVQKKGKGAELGLATVQTLVSLRRRLELLVSLHSKGHTRSELRHDLRDLSYV</sequence>